<organism evidence="3">
    <name type="scientific">Neospora caninum (strain Liverpool)</name>
    <dbReference type="NCBI Taxonomy" id="572307"/>
    <lineage>
        <taxon>Eukaryota</taxon>
        <taxon>Sar</taxon>
        <taxon>Alveolata</taxon>
        <taxon>Apicomplexa</taxon>
        <taxon>Conoidasida</taxon>
        <taxon>Coccidia</taxon>
        <taxon>Eucoccidiorida</taxon>
        <taxon>Eimeriorina</taxon>
        <taxon>Sarcocystidae</taxon>
        <taxon>Neospora</taxon>
    </lineage>
</organism>
<protein>
    <recommendedName>
        <fullName evidence="4">Transmembrane protein</fullName>
    </recommendedName>
</protein>
<keyword evidence="2" id="KW-0812">Transmembrane</keyword>
<reference evidence="3" key="1">
    <citation type="journal article" date="2015" name="PLoS ONE">
        <title>Comprehensive Evaluation of Toxoplasma gondii VEG and Neospora caninum LIV Genomes with Tachyzoite Stage Transcriptome and Proteome Defines Novel Transcript Features.</title>
        <authorList>
            <person name="Ramaprasad A."/>
            <person name="Mourier T."/>
            <person name="Naeem R."/>
            <person name="Malas T.B."/>
            <person name="Moussa E."/>
            <person name="Panigrahi A."/>
            <person name="Vermont S.J."/>
            <person name="Otto T.D."/>
            <person name="Wastling J."/>
            <person name="Pain A."/>
        </authorList>
    </citation>
    <scope>NUCLEOTIDE SEQUENCE</scope>
    <source>
        <strain evidence="3">Liverpool</strain>
    </source>
</reference>
<feature type="region of interest" description="Disordered" evidence="1">
    <location>
        <begin position="849"/>
        <end position="998"/>
    </location>
</feature>
<feature type="transmembrane region" description="Helical" evidence="2">
    <location>
        <begin position="546"/>
        <end position="568"/>
    </location>
</feature>
<feature type="region of interest" description="Disordered" evidence="1">
    <location>
        <begin position="1"/>
        <end position="28"/>
    </location>
</feature>
<feature type="compositionally biased region" description="Polar residues" evidence="1">
    <location>
        <begin position="851"/>
        <end position="860"/>
    </location>
</feature>
<evidence type="ECO:0000313" key="3">
    <source>
        <dbReference type="EMBL" id="CEL66670.1"/>
    </source>
</evidence>
<dbReference type="EMBL" id="LN714482">
    <property type="protein sequence ID" value="CEL66670.1"/>
    <property type="molecule type" value="Genomic_DNA"/>
</dbReference>
<keyword evidence="2" id="KW-1133">Transmembrane helix</keyword>
<accession>A0A0F7UDG1</accession>
<dbReference type="AlphaFoldDB" id="A0A0F7UDG1"/>
<feature type="compositionally biased region" description="Polar residues" evidence="1">
    <location>
        <begin position="985"/>
        <end position="998"/>
    </location>
</feature>
<dbReference type="PANTHER" id="PTHR33862:SF3">
    <property type="entry name" value="OROFACIAL CLEFT 1 CANDIDATE GENE 1 PROTEIN"/>
    <property type="match status" value="1"/>
</dbReference>
<sequence>MKPDTITLGVADAEDVRHRDEKEAESKFNAKQEDAIRFQRQAAEFEKREQVARQRLLNQLAEREKDLDAKAQDAAVRDKERQDHLNKTLRAAEYKLQAALSVRKGELKTTYGSLGHDRAYTRFATEQKIPEKKAFIGKKYKVDWAHAPQPLRLHVDACRAVKDKLPQGQYVIMASVWNRLGGHRLQWSSLQNLEDHEQDSKKKSVLRQVTDLLDDSKRRAKELSGVISTSSAVTAPVAHSGLWYTDVLRFDQTIYLACPPEKDITPSMCLVLELYFLRGSVSPVDKVVAWGAFPLVDSDFKLISGCFKVPLIRGHTDPSVTMYAQYEKLYREDIQTWIGNLYFRCDRMPKYSAGQLEFEVLLNYTGNLLGVKRRQQKPEETSNELREKAERTVEELRQALNEPHEVFPDAEDAVIKDGVRAVKTRKTGGKGYRPLVDASDFDQFRYSVTSGHTLVRNNELSRKAKYISDELLGDFVLSTDVRELGLCAFAAILFLLAFWVRIFVHYFGQWIVLSAFRVPVYQLDVSFVIIYVRYVQDLLTADKEAAVVLSGPLMSYSVFLLMSLLLVLSQRSFGRLPSLVYRFVPAYGLAVILDPEVNLIIDAIAGNSTGDAFKLYNLYQLREGNGIIGIIFTFLLYAVFTAVALLTFYCYITQIHRNGSVRDTHRRLTADEPDFFVPLDSEVSSRYLKWICYTAAQFRGAEGETRSIQVTEFIVERDDRAPAKRLAHLADVAEGQLEEDSPDLGLGGNQSRLRSLFRSKRTDATTYICIHTINPTKGSRTLYRHFMRYPDGAICELSPKEPAKLLAEKKAPATVTQLVYSAADGQLEKTEEVAVQPWIEASFGDVHPLLSTENPKTNGKLSPADGALAAPSNGGAASSHAGEPDFESEVLVPALPSVSRNASESRAETVLSPQTLGGEDAFERGSEEQRDEAENEGNAQSERSFSDAEEREGDATNFALALDPRGDAATPPTAELAEEDARSASGRTDSVISFHSAE</sequence>
<keyword evidence="2" id="KW-0472">Membrane</keyword>
<feature type="compositionally biased region" description="Basic and acidic residues" evidence="1">
    <location>
        <begin position="14"/>
        <end position="28"/>
    </location>
</feature>
<proteinExistence type="predicted"/>
<feature type="transmembrane region" description="Helical" evidence="2">
    <location>
        <begin position="627"/>
        <end position="652"/>
    </location>
</feature>
<gene>
    <name evidence="3" type="ORF">BN1204_024810</name>
</gene>
<dbReference type="InterPro" id="IPR031390">
    <property type="entry name" value="OFCC1"/>
</dbReference>
<dbReference type="PANTHER" id="PTHR33862">
    <property type="entry name" value="OROFACIAL CLEFT 1 CANDIDATE GENE 1 PROTEIN"/>
    <property type="match status" value="1"/>
</dbReference>
<evidence type="ECO:0008006" key="4">
    <source>
        <dbReference type="Google" id="ProtNLM"/>
    </source>
</evidence>
<feature type="transmembrane region" description="Helical" evidence="2">
    <location>
        <begin position="484"/>
        <end position="504"/>
    </location>
</feature>
<evidence type="ECO:0000256" key="2">
    <source>
        <dbReference type="SAM" id="Phobius"/>
    </source>
</evidence>
<evidence type="ECO:0000256" key="1">
    <source>
        <dbReference type="SAM" id="MobiDB-lite"/>
    </source>
</evidence>
<feature type="transmembrane region" description="Helical" evidence="2">
    <location>
        <begin position="510"/>
        <end position="534"/>
    </location>
</feature>
<name>A0A0F7UDG1_NEOCL</name>